<evidence type="ECO:0000256" key="1">
    <source>
        <dbReference type="SAM" id="MobiDB-lite"/>
    </source>
</evidence>
<evidence type="ECO:0000313" key="3">
    <source>
        <dbReference type="EMBL" id="KOO25068.1"/>
    </source>
</evidence>
<feature type="compositionally biased region" description="Acidic residues" evidence="1">
    <location>
        <begin position="552"/>
        <end position="561"/>
    </location>
</feature>
<comment type="caution">
    <text evidence="3">The sequence shown here is derived from an EMBL/GenBank/DDBJ whole genome shotgun (WGS) entry which is preliminary data.</text>
</comment>
<dbReference type="SMART" id="SM00233">
    <property type="entry name" value="PH"/>
    <property type="match status" value="1"/>
</dbReference>
<dbReference type="CDD" id="cd00821">
    <property type="entry name" value="PH"/>
    <property type="match status" value="1"/>
</dbReference>
<keyword evidence="4" id="KW-1185">Reference proteome</keyword>
<feature type="region of interest" description="Disordered" evidence="1">
    <location>
        <begin position="316"/>
        <end position="339"/>
    </location>
</feature>
<name>A0A0M0JFR6_9EUKA</name>
<protein>
    <recommendedName>
        <fullName evidence="2">PH domain-containing protein</fullName>
    </recommendedName>
</protein>
<accession>A0A0M0JFR6</accession>
<dbReference type="Gene3D" id="2.30.29.30">
    <property type="entry name" value="Pleckstrin-homology domain (PH domain)/Phosphotyrosine-binding domain (PTB)"/>
    <property type="match status" value="1"/>
</dbReference>
<feature type="domain" description="PH" evidence="2">
    <location>
        <begin position="188"/>
        <end position="292"/>
    </location>
</feature>
<feature type="compositionally biased region" description="Low complexity" evidence="1">
    <location>
        <begin position="678"/>
        <end position="689"/>
    </location>
</feature>
<dbReference type="AlphaFoldDB" id="A0A0M0JFR6"/>
<dbReference type="EMBL" id="JWZX01003022">
    <property type="protein sequence ID" value="KOO25068.1"/>
    <property type="molecule type" value="Genomic_DNA"/>
</dbReference>
<dbReference type="InterPro" id="IPR001849">
    <property type="entry name" value="PH_domain"/>
</dbReference>
<sequence length="710" mass="75354">MASAAAAVAAADSFDDLPSKEDIKKEFYGLLEGVGKLLDYTYVETDETIGPQVGKFEQAERQLQVIGRELTRLRDATSATHAAHVELAQLCEGGSGVPGMRTFGERQEAQARLSQSLAASYDRFVSISVNQLEGLAGVVANKYKAYCSKVIEMRRRKEQLQLLVKQRERSELRTLERSLIPAASRTFRADMEGVLFKMSPLTKIWWSCYARLDRRQKVLIFTNRKDEPPSAASKAVALSKYVLCHELPEHHAKRAAAFEIVPLQTELPFITLSADGTLEARRWVCALQEAMDRKLSEADEAPPLPSDAVYAAEAADAAEVPSPMPPMPVASTRGPEVAPSPLKPLADKFDQLVDFSSSKLDELDRHFSGTLAEQSKRTSVQLAALADERRVAGEQFLTSLDEFSSAMAQQMADELIRIAEAQLTYHSAMVAHLQQLTASLKTRRADDASAAEASGGSSSMGASLPAPAAAPVAAATGLGALGPAWTRGELERPAGEKDMGGWKAAVYTEEQQVRLGIDAEGHPAPQADSLTNPAPQAERSLTNPAPKPESSTVDEADETDEPALQPESSTADVVVDDDGAQSEAEDEIVGDDDGAAAAPATSPEDEIVGDDDGATAAPAPHPSFPRGWSGDASFGSVGDASFGSVGDAGFDDTGDDAGFGAFDAAPSAPPAEGEQMPSSSVSLSSAVVADDPEVVDGDVDDTEQPDEIVD</sequence>
<feature type="compositionally biased region" description="Low complexity" evidence="1">
    <location>
        <begin position="656"/>
        <end position="665"/>
    </location>
</feature>
<reference evidence="4" key="1">
    <citation type="journal article" date="2015" name="PLoS Genet.">
        <title>Genome Sequence and Transcriptome Analyses of Chrysochromulina tobin: Metabolic Tools for Enhanced Algal Fitness in the Prominent Order Prymnesiales (Haptophyceae).</title>
        <authorList>
            <person name="Hovde B.T."/>
            <person name="Deodato C.R."/>
            <person name="Hunsperger H.M."/>
            <person name="Ryken S.A."/>
            <person name="Yost W."/>
            <person name="Jha R.K."/>
            <person name="Patterson J."/>
            <person name="Monnat R.J. Jr."/>
            <person name="Barlow S.B."/>
            <person name="Starkenburg S.R."/>
            <person name="Cattolico R.A."/>
        </authorList>
    </citation>
    <scope>NUCLEOTIDE SEQUENCE</scope>
    <source>
        <strain evidence="4">CCMP291</strain>
    </source>
</reference>
<feature type="compositionally biased region" description="Polar residues" evidence="1">
    <location>
        <begin position="528"/>
        <end position="551"/>
    </location>
</feature>
<feature type="compositionally biased region" description="Acidic residues" evidence="1">
    <location>
        <begin position="690"/>
        <end position="710"/>
    </location>
</feature>
<evidence type="ECO:0000313" key="4">
    <source>
        <dbReference type="Proteomes" id="UP000037460"/>
    </source>
</evidence>
<proteinExistence type="predicted"/>
<feature type="compositionally biased region" description="Acidic residues" evidence="1">
    <location>
        <begin position="603"/>
        <end position="613"/>
    </location>
</feature>
<dbReference type="PROSITE" id="PS50003">
    <property type="entry name" value="PH_DOMAIN"/>
    <property type="match status" value="1"/>
</dbReference>
<gene>
    <name evidence="3" type="ORF">Ctob_002870</name>
</gene>
<organism evidence="3 4">
    <name type="scientific">Chrysochromulina tobinii</name>
    <dbReference type="NCBI Taxonomy" id="1460289"/>
    <lineage>
        <taxon>Eukaryota</taxon>
        <taxon>Haptista</taxon>
        <taxon>Haptophyta</taxon>
        <taxon>Prymnesiophyceae</taxon>
        <taxon>Prymnesiales</taxon>
        <taxon>Chrysochromulinaceae</taxon>
        <taxon>Chrysochromulina</taxon>
    </lineage>
</organism>
<feature type="compositionally biased region" description="Acidic residues" evidence="1">
    <location>
        <begin position="574"/>
        <end position="594"/>
    </location>
</feature>
<feature type="region of interest" description="Disordered" evidence="1">
    <location>
        <begin position="520"/>
        <end position="710"/>
    </location>
</feature>
<evidence type="ECO:0000259" key="2">
    <source>
        <dbReference type="PROSITE" id="PS50003"/>
    </source>
</evidence>
<dbReference type="Proteomes" id="UP000037460">
    <property type="component" value="Unassembled WGS sequence"/>
</dbReference>
<dbReference type="InterPro" id="IPR011993">
    <property type="entry name" value="PH-like_dom_sf"/>
</dbReference>
<dbReference type="SUPFAM" id="SSF50729">
    <property type="entry name" value="PH domain-like"/>
    <property type="match status" value="1"/>
</dbReference>